<dbReference type="Gene3D" id="3.90.75.20">
    <property type="match status" value="1"/>
</dbReference>
<evidence type="ECO:0000259" key="2">
    <source>
        <dbReference type="Pfam" id="PF13392"/>
    </source>
</evidence>
<dbReference type="EMBL" id="CP016020">
    <property type="protein sequence ID" value="APH03472.1"/>
    <property type="molecule type" value="Genomic_DNA"/>
</dbReference>
<sequence>MKNNYKTQGEQAIVFINRPDGEILEIIIDTEDLEKVKSFPNSWGATKVRGDRWQIKGTYRENKVKINIPLSRFILDVTDSSPVRFINGDQLDHRKSNLTVGYQEVQIVKGNEYTVNGDKAYLKLKRRGGSSLTTQIDAEDLQRVLDKGTWFAEWHSDFENYLVHNVSYYYVEGKKHRKKITLHSFIMGVVNKEPIRHADKDTLNNCKSNLKVYSKEMINDFEEVEDDAVAIILRDKHGKEKARTLIDRDDLERVKANGFTWFYFKGNGDPYAVANTSEGRIYLHRFIMNTPEGMVTDHRNHNTLDNRKSNLMNATISENQQNRQGARKGSKSGIRGVSWDETNQDWIVNVKGTYYGRFKDIEKAKRLAEEKIIEQMPYLNK</sequence>
<accession>A0A1L3MMD6</accession>
<dbReference type="SUPFAM" id="SSF54060">
    <property type="entry name" value="His-Me finger endonucleases"/>
    <property type="match status" value="1"/>
</dbReference>
<dbReference type="RefSeq" id="WP_072578260.1">
    <property type="nucleotide sequence ID" value="NZ_CP016020.1"/>
</dbReference>
<evidence type="ECO:0000313" key="3">
    <source>
        <dbReference type="EMBL" id="APH03472.1"/>
    </source>
</evidence>
<dbReference type="KEGG" id="bwh:A9C19_01150"/>
<dbReference type="OrthoDB" id="8974199at2"/>
<gene>
    <name evidence="3" type="ORF">A9C19_01150</name>
</gene>
<protein>
    <recommendedName>
        <fullName evidence="2">HNH nuclease domain-containing protein</fullName>
    </recommendedName>
</protein>
<evidence type="ECO:0000256" key="1">
    <source>
        <dbReference type="SAM" id="MobiDB-lite"/>
    </source>
</evidence>
<dbReference type="STRING" id="1547283.A9C19_01150"/>
<dbReference type="Proteomes" id="UP000181936">
    <property type="component" value="Chromosome"/>
</dbReference>
<keyword evidence="4" id="KW-1185">Reference proteome</keyword>
<feature type="domain" description="HNH nuclease" evidence="2">
    <location>
        <begin position="291"/>
        <end position="321"/>
    </location>
</feature>
<feature type="region of interest" description="Disordered" evidence="1">
    <location>
        <begin position="317"/>
        <end position="336"/>
    </location>
</feature>
<organism evidence="3 4">
    <name type="scientific">Bacillus weihaiensis</name>
    <dbReference type="NCBI Taxonomy" id="1547283"/>
    <lineage>
        <taxon>Bacteria</taxon>
        <taxon>Bacillati</taxon>
        <taxon>Bacillota</taxon>
        <taxon>Bacilli</taxon>
        <taxon>Bacillales</taxon>
        <taxon>Bacillaceae</taxon>
        <taxon>Bacillus</taxon>
    </lineage>
</organism>
<name>A0A1L3MMD6_9BACI</name>
<dbReference type="AlphaFoldDB" id="A0A1L3MMD6"/>
<dbReference type="Pfam" id="PF13392">
    <property type="entry name" value="HNH_3"/>
    <property type="match status" value="1"/>
</dbReference>
<dbReference type="InterPro" id="IPR044925">
    <property type="entry name" value="His-Me_finger_sf"/>
</dbReference>
<reference evidence="3 4" key="1">
    <citation type="journal article" date="2016" name="Sci. Rep.">
        <title>Complete genome sequence and transcriptomic analysis of a novel marine strain Bacillus weihaiensis reveals the mechanism of brown algae degradation.</title>
        <authorList>
            <person name="Zhu Y."/>
            <person name="Chen P."/>
            <person name="Bao Y."/>
            <person name="Men Y."/>
            <person name="Zeng Y."/>
            <person name="Yang J."/>
            <person name="Sun J."/>
            <person name="Sun Y."/>
        </authorList>
    </citation>
    <scope>NUCLEOTIDE SEQUENCE [LARGE SCALE GENOMIC DNA]</scope>
    <source>
        <strain evidence="3 4">Alg07</strain>
    </source>
</reference>
<proteinExistence type="predicted"/>
<evidence type="ECO:0000313" key="4">
    <source>
        <dbReference type="Proteomes" id="UP000181936"/>
    </source>
</evidence>
<dbReference type="InterPro" id="IPR003615">
    <property type="entry name" value="HNH_nuc"/>
</dbReference>